<dbReference type="Proteomes" id="UP000593892">
    <property type="component" value="Chromosome"/>
</dbReference>
<dbReference type="PANTHER" id="PTHR37489:SF1">
    <property type="entry name" value="DUF3500 DOMAIN-CONTAINING PROTEIN"/>
    <property type="match status" value="1"/>
</dbReference>
<dbReference type="EMBL" id="CP063849">
    <property type="protein sequence ID" value="QOY91917.1"/>
    <property type="molecule type" value="Genomic_DNA"/>
</dbReference>
<proteinExistence type="predicted"/>
<keyword evidence="2" id="KW-1185">Reference proteome</keyword>
<evidence type="ECO:0000313" key="1">
    <source>
        <dbReference type="EMBL" id="QOY91917.1"/>
    </source>
</evidence>
<dbReference type="KEGG" id="pfer:IRI77_04605"/>
<dbReference type="InterPro" id="IPR021889">
    <property type="entry name" value="DUF3500"/>
</dbReference>
<reference evidence="1 2" key="1">
    <citation type="submission" date="2020-10" db="EMBL/GenBank/DDBJ databases">
        <title>Complete genome sequence of Paludibaculum fermentans P105T, a facultatively anaerobic acidobacterium capable of dissimilatory Fe(III) reduction.</title>
        <authorList>
            <person name="Dedysh S.N."/>
            <person name="Beletsky A.V."/>
            <person name="Kulichevskaya I.S."/>
            <person name="Mardanov A.V."/>
            <person name="Ravin N.V."/>
        </authorList>
    </citation>
    <scope>NUCLEOTIDE SEQUENCE [LARGE SCALE GENOMIC DNA]</scope>
    <source>
        <strain evidence="1 2">P105</strain>
    </source>
</reference>
<dbReference type="Pfam" id="PF12006">
    <property type="entry name" value="DUF3500"/>
    <property type="match status" value="1"/>
</dbReference>
<accession>A0A7S7NY59</accession>
<sequence length="327" mass="36730">MVSTAKNFLASLTAEQRASVVFPFEDDERFFWHYIPSADIPKRYDRPRKGLTLSEMTSHQKALASALLSAGLSQQGFIKTTTIMSLEDILRIMEKDTAGRRNPERYHFSIFGEPSAEGTWAYRIEGHHVSLHFTVVKGKATGNPTFLGSNPGEVREGPRAGLRVLGAEEDKGRALMTALTPEQRKVALVAEKAYADILTERSRKAALAGQPSGLLESKMTPAQRKLLAVLIDEYIENLPGELAEQRRQRVKEAGLNVYFAWAGVIEKGGPHYYRVQSPTFLIEYDNTQNNANHIHSVWRDFEDDFGVDLLKEHYTSAPKEHGHDPHK</sequence>
<dbReference type="AlphaFoldDB" id="A0A7S7NY59"/>
<gene>
    <name evidence="1" type="ORF">IRI77_04605</name>
</gene>
<organism evidence="1 2">
    <name type="scientific">Paludibaculum fermentans</name>
    <dbReference type="NCBI Taxonomy" id="1473598"/>
    <lineage>
        <taxon>Bacteria</taxon>
        <taxon>Pseudomonadati</taxon>
        <taxon>Acidobacteriota</taxon>
        <taxon>Terriglobia</taxon>
        <taxon>Bryobacterales</taxon>
        <taxon>Bryobacteraceae</taxon>
        <taxon>Paludibaculum</taxon>
    </lineage>
</organism>
<protein>
    <submittedName>
        <fullName evidence="1">DUF3500 domain-containing protein</fullName>
    </submittedName>
</protein>
<name>A0A7S7NY59_PALFE</name>
<evidence type="ECO:0000313" key="2">
    <source>
        <dbReference type="Proteomes" id="UP000593892"/>
    </source>
</evidence>
<dbReference type="PANTHER" id="PTHR37489">
    <property type="entry name" value="DUF3500 DOMAIN-CONTAINING PROTEIN"/>
    <property type="match status" value="1"/>
</dbReference>